<dbReference type="SUPFAM" id="SSF46689">
    <property type="entry name" value="Homeodomain-like"/>
    <property type="match status" value="1"/>
</dbReference>
<name>A0A8I0DMT0_9CLOT</name>
<dbReference type="Gene3D" id="1.10.10.2840">
    <property type="entry name" value="PucR C-terminal helix-turn-helix domain"/>
    <property type="match status" value="1"/>
</dbReference>
<proteinExistence type="predicted"/>
<evidence type="ECO:0000259" key="1">
    <source>
        <dbReference type="Pfam" id="PF13556"/>
    </source>
</evidence>
<dbReference type="Proteomes" id="UP000662088">
    <property type="component" value="Unassembled WGS sequence"/>
</dbReference>
<dbReference type="RefSeq" id="WP_022211068.1">
    <property type="nucleotide sequence ID" value="NZ_JACOOQ010000005.1"/>
</dbReference>
<organism evidence="2 3">
    <name type="scientific">Clostridium lentum</name>
    <dbReference type="NCBI Taxonomy" id="2763037"/>
    <lineage>
        <taxon>Bacteria</taxon>
        <taxon>Bacillati</taxon>
        <taxon>Bacillota</taxon>
        <taxon>Clostridia</taxon>
        <taxon>Eubacteriales</taxon>
        <taxon>Clostridiaceae</taxon>
        <taxon>Clostridium</taxon>
    </lineage>
</organism>
<dbReference type="PANTHER" id="PTHR33744">
    <property type="entry name" value="CARBOHYDRATE DIACID REGULATOR"/>
    <property type="match status" value="1"/>
</dbReference>
<gene>
    <name evidence="2" type="ORF">H8R92_04170</name>
</gene>
<feature type="domain" description="PucR C-terminal helix-turn-helix" evidence="1">
    <location>
        <begin position="250"/>
        <end position="302"/>
    </location>
</feature>
<dbReference type="InterPro" id="IPR009057">
    <property type="entry name" value="Homeodomain-like_sf"/>
</dbReference>
<dbReference type="InterPro" id="IPR025736">
    <property type="entry name" value="PucR_C-HTH_dom"/>
</dbReference>
<dbReference type="EMBL" id="JACOOQ010000005">
    <property type="protein sequence ID" value="MBC5639639.1"/>
    <property type="molecule type" value="Genomic_DNA"/>
</dbReference>
<dbReference type="InterPro" id="IPR051448">
    <property type="entry name" value="CdaR-like_regulators"/>
</dbReference>
<dbReference type="InterPro" id="IPR042070">
    <property type="entry name" value="PucR_C-HTH_sf"/>
</dbReference>
<protein>
    <submittedName>
        <fullName evidence="2">Helix-turn-helix domain-containing protein</fullName>
    </submittedName>
</protein>
<dbReference type="Pfam" id="PF13556">
    <property type="entry name" value="HTH_30"/>
    <property type="match status" value="1"/>
</dbReference>
<sequence length="322" mass="37802">MECIENMVKNIYECCNIPFRLSIESLGVYETLEYDDSDQIVSKSIKFNGTECCLKTKAAFGSTLNLLAYSLENKLKDILIHKESIVTSLLEGKNIEKDIISAVWPALLDKFYLIDIYIESKLYDAYLYIKELYHDSDIEVILINDKLLLIAEVKEIYEHIIGIKDALLNNFTSRYYISYCQIENYEALKKSFEECEYKLMLANKYKVSESVINEKKLILEGIIDSVSEEKKEKIYHIFNEGFSKLDNEMIRTIEVFFRCGLNLSDAAKALYIHRNTLIYRLDKIEKYTAYDIRNFNTAVLFKVVFFIWKEKNNIIFENSLKR</sequence>
<dbReference type="AlphaFoldDB" id="A0A8I0DMT0"/>
<keyword evidence="3" id="KW-1185">Reference proteome</keyword>
<comment type="caution">
    <text evidence="2">The sequence shown here is derived from an EMBL/GenBank/DDBJ whole genome shotgun (WGS) entry which is preliminary data.</text>
</comment>
<reference evidence="2" key="1">
    <citation type="submission" date="2020-08" db="EMBL/GenBank/DDBJ databases">
        <title>Genome public.</title>
        <authorList>
            <person name="Liu C."/>
            <person name="Sun Q."/>
        </authorList>
    </citation>
    <scope>NUCLEOTIDE SEQUENCE</scope>
    <source>
        <strain evidence="2">NSJ-42</strain>
    </source>
</reference>
<evidence type="ECO:0000313" key="3">
    <source>
        <dbReference type="Proteomes" id="UP000662088"/>
    </source>
</evidence>
<dbReference type="PANTHER" id="PTHR33744:SF15">
    <property type="entry name" value="CARBOHYDRATE DIACID REGULATOR"/>
    <property type="match status" value="1"/>
</dbReference>
<accession>A0A8I0DMT0</accession>
<evidence type="ECO:0000313" key="2">
    <source>
        <dbReference type="EMBL" id="MBC5639639.1"/>
    </source>
</evidence>